<feature type="region of interest" description="Disordered" evidence="7">
    <location>
        <begin position="1611"/>
        <end position="1652"/>
    </location>
</feature>
<evidence type="ECO:0000313" key="11">
    <source>
        <dbReference type="Proteomes" id="UP001151582"/>
    </source>
</evidence>
<dbReference type="SMART" id="SM00388">
    <property type="entry name" value="HisKA"/>
    <property type="match status" value="1"/>
</dbReference>
<dbReference type="InterPro" id="IPR004358">
    <property type="entry name" value="Sig_transdc_His_kin-like_C"/>
</dbReference>
<feature type="compositionally biased region" description="Basic and acidic residues" evidence="7">
    <location>
        <begin position="1623"/>
        <end position="1640"/>
    </location>
</feature>
<feature type="region of interest" description="Disordered" evidence="7">
    <location>
        <begin position="1"/>
        <end position="21"/>
    </location>
</feature>
<feature type="compositionally biased region" description="Low complexity" evidence="7">
    <location>
        <begin position="1070"/>
        <end position="1081"/>
    </location>
</feature>
<evidence type="ECO:0000259" key="8">
    <source>
        <dbReference type="PROSITE" id="PS50109"/>
    </source>
</evidence>
<dbReference type="EMBL" id="JANBQB010000515">
    <property type="protein sequence ID" value="KAJ1975556.1"/>
    <property type="molecule type" value="Genomic_DNA"/>
</dbReference>
<name>A0A9W8AZ50_9FUNG</name>
<organism evidence="10 11">
    <name type="scientific">Dimargaris verticillata</name>
    <dbReference type="NCBI Taxonomy" id="2761393"/>
    <lineage>
        <taxon>Eukaryota</taxon>
        <taxon>Fungi</taxon>
        <taxon>Fungi incertae sedis</taxon>
        <taxon>Zoopagomycota</taxon>
        <taxon>Kickxellomycotina</taxon>
        <taxon>Dimargaritomycetes</taxon>
        <taxon>Dimargaritales</taxon>
        <taxon>Dimargaritaceae</taxon>
        <taxon>Dimargaris</taxon>
    </lineage>
</organism>
<dbReference type="InterPro" id="IPR001789">
    <property type="entry name" value="Sig_transdc_resp-reg_receiver"/>
</dbReference>
<reference evidence="10" key="1">
    <citation type="submission" date="2022-07" db="EMBL/GenBank/DDBJ databases">
        <title>Phylogenomic reconstructions and comparative analyses of Kickxellomycotina fungi.</title>
        <authorList>
            <person name="Reynolds N.K."/>
            <person name="Stajich J.E."/>
            <person name="Barry K."/>
            <person name="Grigoriev I.V."/>
            <person name="Crous P."/>
            <person name="Smith M.E."/>
        </authorList>
    </citation>
    <scope>NUCLEOTIDE SEQUENCE</scope>
    <source>
        <strain evidence="10">RSA 567</strain>
    </source>
</reference>
<dbReference type="PANTHER" id="PTHR43047">
    <property type="entry name" value="TWO-COMPONENT HISTIDINE PROTEIN KINASE"/>
    <property type="match status" value="1"/>
</dbReference>
<dbReference type="Gene3D" id="1.10.287.130">
    <property type="match status" value="1"/>
</dbReference>
<protein>
    <recommendedName>
        <fullName evidence="2">histidine kinase</fullName>
        <ecNumber evidence="2">2.7.13.3</ecNumber>
    </recommendedName>
</protein>
<dbReference type="EC" id="2.7.13.3" evidence="2"/>
<feature type="domain" description="Response regulatory" evidence="9">
    <location>
        <begin position="1531"/>
        <end position="1703"/>
    </location>
</feature>
<feature type="region of interest" description="Disordered" evidence="7">
    <location>
        <begin position="1069"/>
        <end position="1135"/>
    </location>
</feature>
<evidence type="ECO:0000256" key="4">
    <source>
        <dbReference type="ARBA" id="ARBA00022679"/>
    </source>
</evidence>
<dbReference type="SUPFAM" id="SSF55874">
    <property type="entry name" value="ATPase domain of HSP90 chaperone/DNA topoisomerase II/histidine kinase"/>
    <property type="match status" value="2"/>
</dbReference>
<feature type="modified residue" description="4-aspartylphosphate" evidence="6">
    <location>
        <position position="1586"/>
    </location>
</feature>
<evidence type="ECO:0000256" key="6">
    <source>
        <dbReference type="PROSITE-ProRule" id="PRU00169"/>
    </source>
</evidence>
<dbReference type="InterPro" id="IPR003661">
    <property type="entry name" value="HisK_dim/P_dom"/>
</dbReference>
<evidence type="ECO:0000256" key="2">
    <source>
        <dbReference type="ARBA" id="ARBA00012438"/>
    </source>
</evidence>
<comment type="caution">
    <text evidence="10">The sequence shown here is derived from an EMBL/GenBank/DDBJ whole genome shotgun (WGS) entry which is preliminary data.</text>
</comment>
<dbReference type="Pfam" id="PF00072">
    <property type="entry name" value="Response_reg"/>
    <property type="match status" value="1"/>
</dbReference>
<dbReference type="GO" id="GO:0000155">
    <property type="term" value="F:phosphorelay sensor kinase activity"/>
    <property type="evidence" value="ECO:0007669"/>
    <property type="project" value="InterPro"/>
</dbReference>
<evidence type="ECO:0000256" key="5">
    <source>
        <dbReference type="ARBA" id="ARBA00022777"/>
    </source>
</evidence>
<dbReference type="SUPFAM" id="SSF47384">
    <property type="entry name" value="Homodimeric domain of signal transducing histidine kinase"/>
    <property type="match status" value="1"/>
</dbReference>
<dbReference type="PROSITE" id="PS50110">
    <property type="entry name" value="RESPONSE_REGULATORY"/>
    <property type="match status" value="1"/>
</dbReference>
<feature type="region of interest" description="Disordered" evidence="7">
    <location>
        <begin position="957"/>
        <end position="998"/>
    </location>
</feature>
<dbReference type="Pfam" id="PF00512">
    <property type="entry name" value="HisKA"/>
    <property type="match status" value="1"/>
</dbReference>
<dbReference type="Gene3D" id="3.30.565.10">
    <property type="entry name" value="Histidine kinase-like ATPase, C-terminal domain"/>
    <property type="match status" value="2"/>
</dbReference>
<gene>
    <name evidence="10" type="ORF">H4R34_004292</name>
</gene>
<dbReference type="InterPro" id="IPR036890">
    <property type="entry name" value="HATPase_C_sf"/>
</dbReference>
<feature type="region of interest" description="Disordered" evidence="7">
    <location>
        <begin position="1442"/>
        <end position="1516"/>
    </location>
</feature>
<dbReference type="InterPro" id="IPR036097">
    <property type="entry name" value="HisK_dim/P_sf"/>
</dbReference>
<keyword evidence="4" id="KW-0808">Transferase</keyword>
<dbReference type="SUPFAM" id="SSF52172">
    <property type="entry name" value="CheY-like"/>
    <property type="match status" value="1"/>
</dbReference>
<evidence type="ECO:0000256" key="7">
    <source>
        <dbReference type="SAM" id="MobiDB-lite"/>
    </source>
</evidence>
<dbReference type="InterPro" id="IPR005467">
    <property type="entry name" value="His_kinase_dom"/>
</dbReference>
<feature type="domain" description="Histidine kinase" evidence="8">
    <location>
        <begin position="824"/>
        <end position="1258"/>
    </location>
</feature>
<dbReference type="Gene3D" id="3.40.50.2300">
    <property type="match status" value="1"/>
</dbReference>
<dbReference type="Proteomes" id="UP001151582">
    <property type="component" value="Unassembled WGS sequence"/>
</dbReference>
<keyword evidence="3 6" id="KW-0597">Phosphoprotein</keyword>
<dbReference type="CDD" id="cd00082">
    <property type="entry name" value="HisKA"/>
    <property type="match status" value="1"/>
</dbReference>
<sequence length="1706" mass="184653">MVRSPASTTNPTPHAEPSIQSTGGTTLWTYWQQLKHHLDYCSSEHQVALLCPSNVLPHYALGATPGVQLPYWAMLALTVYNGISELLPVNQVDTSPVSRAMGGHDADLLPEHRPGTPAALAKQFVFTCTDASRWVGQVINDHLGSVAMAQAATAMARMVSWHSITAIESLVCDFCDIVEAHSNRSPDTVHNLPHQLLPTTLAQLLTTATTALEDTREMLPIASFSSKPFALTNACSSSPSTGLPRTKLFLSIMDACQDAGYSHATFFRPSMEQAGESAMHHVEAPQTHHPADTVTAEVWLLWLHRALPSPSSSTFSTHGAASSTPRNDLAMDYAHLLSKPLAMLQQVALVQNPVLWAQALQKMVSPPPALLAAVPIRNFDHREAPVPDCPTPHLPLSPLVPHTNASLSRFGLTQRPLEETARVPLYGLHRLAHILDEGVVLVDQRGRICFTNSRFVELVGLDQAQSHYPHALRRLARLRRHHSTTIQQRPLAADGDEASAQVLYPEASASTSSPSRPLVSAPLLDAHPATRAVRFAQGSEADLMDLQPGSDTLSPTSHQAHLGPDLMGPATGEDLSCSLAGLPLDHVMNLFAVHQRAKPATAAHYSNAVDDRPHHTLGTSSRSSTSAHTSHASQSQVQRVRLFSHLAQTLHTGKVVQVTAVMDARDLNSTEADPIASSSPGATHGDKWLHGSDAEHNPDLAYDQPLGWSNFDDEQLEEVVRRGFESQVPDCAASRWDGWMLMLQSLAFPLTAQATPVDVTLVPIARPPHGAATTDHMGKETEHHYSLHWDNAPCMAVIITDLSKTLAVNAAKVQLDRKVQFFSYLSHEMRTPLSGITGIIELLLETPLNDEQKNLVNLFEYSSRTLQSLLDNILEFSKLEAQRVVLDLRMHRFRHIIDPFIGLAARWAQASRVQLHTEIDPRIPDKLMLDDQRLFQILSNLTTNALKFTRRDGLHGNQGRLARSAGRTSSASSAMATPLGDGGGPLPKRSSREWPQVSDEGQVTIRVRLLVDMEQHIFEDGPPFTKDHAFQLGNLASWTLAVPGGSYPQSKPQATSPTASAVLSAGLTHPSPAAISPPSTSLRPGGYSVSVSQEADPVWHAKQPLQASGGPGLLRSPPATSQLMANGSNHLPRLSLASPGQQEMLARSFAGDPFSDTSGSAVYTPATASSVPSPGIVAHSCRLLFEVIDNGIGISEENQAKLFQEYSQAERNTARRYGGTGIGLYISKQLVELFGGHIGVESEQGQGSRFYFTAWFRRQPAADATPTSDSQDMSTDYFQEWQRGVDCSAEASPASAGYHTAPSQINPVTPEAMHGGEPVPTIAEMLDQVGQSSGTWEQGPDFPWEEADTMFEDQVSNGGGGGSTAVDLAFLRQKREFMDSLHRAANAPPQRSPLGPGGANRSLQHGLGAAARAMTGPHASLGTDIGLWNTVSAQRGKLLRSALSRSQPKPGSRNQSVHQSPTAAQPLPRLVTRFSPNLRPNPASDLISPYDNQHLPPGHMAKGTPESPHPTPADELMPLPPPTRLPVREVRILLAEDDAVNRTIMTRHLQNFGFVHLDVVQDGAEALDFFAQSWNCGRGYHFVLLDMYMPKLNGIDVAQAIYDRVQAVHGSTTTSATGTPGDNLDHALEEASRPGAEHGSHKGSMAAPGATQTSVSTPVIPYVIGITADVDTRVSLRHQTLLSSILIKPFRSSVLRAEFEPYVNFE</sequence>
<evidence type="ECO:0000256" key="3">
    <source>
        <dbReference type="ARBA" id="ARBA00022553"/>
    </source>
</evidence>
<dbReference type="SMART" id="SM00448">
    <property type="entry name" value="REC"/>
    <property type="match status" value="1"/>
</dbReference>
<dbReference type="SMART" id="SM00387">
    <property type="entry name" value="HATPase_c"/>
    <property type="match status" value="1"/>
</dbReference>
<dbReference type="InterPro" id="IPR011006">
    <property type="entry name" value="CheY-like_superfamily"/>
</dbReference>
<evidence type="ECO:0000313" key="10">
    <source>
        <dbReference type="EMBL" id="KAJ1975556.1"/>
    </source>
</evidence>
<dbReference type="OrthoDB" id="5577964at2759"/>
<proteinExistence type="predicted"/>
<evidence type="ECO:0000256" key="1">
    <source>
        <dbReference type="ARBA" id="ARBA00000085"/>
    </source>
</evidence>
<comment type="catalytic activity">
    <reaction evidence="1">
        <text>ATP + protein L-histidine = ADP + protein N-phospho-L-histidine.</text>
        <dbReference type="EC" id="2.7.13.3"/>
    </reaction>
</comment>
<feature type="region of interest" description="Disordered" evidence="7">
    <location>
        <begin position="607"/>
        <end position="636"/>
    </location>
</feature>
<dbReference type="PROSITE" id="PS50109">
    <property type="entry name" value="HIS_KIN"/>
    <property type="match status" value="1"/>
</dbReference>
<feature type="compositionally biased region" description="Polar residues" evidence="7">
    <location>
        <begin position="1118"/>
        <end position="1129"/>
    </location>
</feature>
<dbReference type="CDD" id="cd17546">
    <property type="entry name" value="REC_hyHK_CKI1_RcsC-like"/>
    <property type="match status" value="1"/>
</dbReference>
<feature type="compositionally biased region" description="Polar residues" evidence="7">
    <location>
        <begin position="1443"/>
        <end position="1463"/>
    </location>
</feature>
<dbReference type="InterPro" id="IPR003594">
    <property type="entry name" value="HATPase_dom"/>
</dbReference>
<keyword evidence="5" id="KW-0418">Kinase</keyword>
<accession>A0A9W8AZ50</accession>
<evidence type="ECO:0000259" key="9">
    <source>
        <dbReference type="PROSITE" id="PS50110"/>
    </source>
</evidence>
<dbReference type="Pfam" id="PF02518">
    <property type="entry name" value="HATPase_c"/>
    <property type="match status" value="1"/>
</dbReference>
<dbReference type="PRINTS" id="PR00344">
    <property type="entry name" value="BCTRLSENSOR"/>
</dbReference>
<keyword evidence="11" id="KW-1185">Reference proteome</keyword>
<feature type="compositionally biased region" description="Low complexity" evidence="7">
    <location>
        <begin position="620"/>
        <end position="636"/>
    </location>
</feature>
<feature type="compositionally biased region" description="Low complexity" evidence="7">
    <location>
        <begin position="962"/>
        <end position="977"/>
    </location>
</feature>